<dbReference type="Gene3D" id="1.10.472.30">
    <property type="entry name" value="Transcription elongation factor S-II, central domain"/>
    <property type="match status" value="1"/>
</dbReference>
<feature type="compositionally biased region" description="Basic and acidic residues" evidence="9">
    <location>
        <begin position="1265"/>
        <end position="1277"/>
    </location>
</feature>
<dbReference type="InterPro" id="IPR001965">
    <property type="entry name" value="Znf_PHD"/>
</dbReference>
<dbReference type="InterPro" id="IPR037259">
    <property type="entry name" value="BRK_sf"/>
</dbReference>
<feature type="compositionally biased region" description="Low complexity" evidence="9">
    <location>
        <begin position="924"/>
        <end position="943"/>
    </location>
</feature>
<feature type="compositionally biased region" description="Basic residues" evidence="9">
    <location>
        <begin position="2514"/>
        <end position="2536"/>
    </location>
</feature>
<feature type="compositionally biased region" description="Polar residues" evidence="9">
    <location>
        <begin position="3132"/>
        <end position="3145"/>
    </location>
</feature>
<feature type="compositionally biased region" description="Basic and acidic residues" evidence="9">
    <location>
        <begin position="1502"/>
        <end position="1517"/>
    </location>
</feature>
<evidence type="ECO:0000259" key="11">
    <source>
        <dbReference type="PROSITE" id="PS51321"/>
    </source>
</evidence>
<evidence type="ECO:0000313" key="12">
    <source>
        <dbReference type="EMBL" id="KAK3790197.1"/>
    </source>
</evidence>
<keyword evidence="13" id="KW-1185">Reference proteome</keyword>
<evidence type="ECO:0000313" key="13">
    <source>
        <dbReference type="Proteomes" id="UP001283361"/>
    </source>
</evidence>
<dbReference type="Gene3D" id="3.40.5.120">
    <property type="match status" value="1"/>
</dbReference>
<feature type="compositionally biased region" description="Polar residues" evidence="9">
    <location>
        <begin position="866"/>
        <end position="876"/>
    </location>
</feature>
<dbReference type="InterPro" id="IPR012921">
    <property type="entry name" value="SPOC_C"/>
</dbReference>
<feature type="compositionally biased region" description="Basic and acidic residues" evidence="9">
    <location>
        <begin position="3285"/>
        <end position="3299"/>
    </location>
</feature>
<dbReference type="CDD" id="cd21541">
    <property type="entry name" value="SPOC_PHF3-like"/>
    <property type="match status" value="1"/>
</dbReference>
<feature type="compositionally biased region" description="Basic and acidic residues" evidence="9">
    <location>
        <begin position="588"/>
        <end position="604"/>
    </location>
</feature>
<feature type="compositionally biased region" description="Basic and acidic residues" evidence="9">
    <location>
        <begin position="1291"/>
        <end position="1315"/>
    </location>
</feature>
<feature type="compositionally biased region" description="Basic and acidic residues" evidence="9">
    <location>
        <begin position="356"/>
        <end position="369"/>
    </location>
</feature>
<feature type="region of interest" description="Disordered" evidence="9">
    <location>
        <begin position="866"/>
        <end position="893"/>
    </location>
</feature>
<feature type="compositionally biased region" description="Polar residues" evidence="9">
    <location>
        <begin position="3082"/>
        <end position="3100"/>
    </location>
</feature>
<feature type="compositionally biased region" description="Basic residues" evidence="9">
    <location>
        <begin position="1278"/>
        <end position="1290"/>
    </location>
</feature>
<dbReference type="InterPro" id="IPR019786">
    <property type="entry name" value="Zinc_finger_PHD-type_CS"/>
</dbReference>
<feature type="compositionally biased region" description="Polar residues" evidence="9">
    <location>
        <begin position="1940"/>
        <end position="1949"/>
    </location>
</feature>
<evidence type="ECO:0000256" key="7">
    <source>
        <dbReference type="ARBA" id="ARBA00023242"/>
    </source>
</evidence>
<feature type="compositionally biased region" description="Basic and acidic residues" evidence="9">
    <location>
        <begin position="399"/>
        <end position="423"/>
    </location>
</feature>
<feature type="domain" description="TFIIS central" evidence="11">
    <location>
        <begin position="1357"/>
        <end position="1473"/>
    </location>
</feature>
<feature type="region of interest" description="Disordered" evidence="9">
    <location>
        <begin position="1553"/>
        <end position="1687"/>
    </location>
</feature>
<dbReference type="PANTHER" id="PTHR11477:SF51">
    <property type="entry name" value="PROTEIN PARTNER OF SNF, ISOFORM B"/>
    <property type="match status" value="1"/>
</dbReference>
<keyword evidence="4" id="KW-0862">Zinc</keyword>
<dbReference type="InterPro" id="IPR003618">
    <property type="entry name" value="TFIIS_cen_dom"/>
</dbReference>
<dbReference type="Pfam" id="PF07533">
    <property type="entry name" value="BRK"/>
    <property type="match status" value="1"/>
</dbReference>
<dbReference type="Pfam" id="PF00628">
    <property type="entry name" value="PHD"/>
    <property type="match status" value="1"/>
</dbReference>
<dbReference type="GO" id="GO:0006351">
    <property type="term" value="P:DNA-templated transcription"/>
    <property type="evidence" value="ECO:0007669"/>
    <property type="project" value="InterPro"/>
</dbReference>
<feature type="compositionally biased region" description="Polar residues" evidence="9">
    <location>
        <begin position="494"/>
        <end position="503"/>
    </location>
</feature>
<keyword evidence="6" id="KW-0804">Transcription</keyword>
<feature type="compositionally biased region" description="Low complexity" evidence="9">
    <location>
        <begin position="1173"/>
        <end position="1192"/>
    </location>
</feature>
<feature type="compositionally biased region" description="Low complexity" evidence="9">
    <location>
        <begin position="1673"/>
        <end position="1687"/>
    </location>
</feature>
<feature type="compositionally biased region" description="Basic residues" evidence="9">
    <location>
        <begin position="121"/>
        <end position="150"/>
    </location>
</feature>
<feature type="compositionally biased region" description="Basic residues" evidence="9">
    <location>
        <begin position="92"/>
        <end position="103"/>
    </location>
</feature>
<proteinExistence type="predicted"/>
<feature type="compositionally biased region" description="Low complexity" evidence="9">
    <location>
        <begin position="2592"/>
        <end position="2626"/>
    </location>
</feature>
<feature type="compositionally biased region" description="Basic and acidic residues" evidence="9">
    <location>
        <begin position="958"/>
        <end position="969"/>
    </location>
</feature>
<accession>A0AAE1AP33</accession>
<feature type="compositionally biased region" description="Polar residues" evidence="9">
    <location>
        <begin position="61"/>
        <end position="77"/>
    </location>
</feature>
<feature type="compositionally biased region" description="Pro residues" evidence="9">
    <location>
        <begin position="3265"/>
        <end position="3282"/>
    </location>
</feature>
<feature type="compositionally biased region" description="Polar residues" evidence="9">
    <location>
        <begin position="2698"/>
        <end position="2730"/>
    </location>
</feature>
<feature type="region of interest" description="Disordered" evidence="9">
    <location>
        <begin position="1873"/>
        <end position="1965"/>
    </location>
</feature>
<dbReference type="PROSITE" id="PS51321">
    <property type="entry name" value="TFIIS_CENTRAL"/>
    <property type="match status" value="1"/>
</dbReference>
<feature type="domain" description="PHD-type" evidence="10">
    <location>
        <begin position="1041"/>
        <end position="1095"/>
    </location>
</feature>
<feature type="region of interest" description="Disordered" evidence="9">
    <location>
        <begin position="3184"/>
        <end position="3317"/>
    </location>
</feature>
<evidence type="ECO:0000256" key="2">
    <source>
        <dbReference type="ARBA" id="ARBA00022723"/>
    </source>
</evidence>
<dbReference type="InterPro" id="IPR019787">
    <property type="entry name" value="Znf_PHD-finger"/>
</dbReference>
<feature type="compositionally biased region" description="Acidic residues" evidence="9">
    <location>
        <begin position="1654"/>
        <end position="1663"/>
    </location>
</feature>
<feature type="region of interest" description="Disordered" evidence="9">
    <location>
        <begin position="2927"/>
        <end position="2953"/>
    </location>
</feature>
<dbReference type="SMART" id="SM00592">
    <property type="entry name" value="BRK"/>
    <property type="match status" value="1"/>
</dbReference>
<feature type="compositionally biased region" description="Polar residues" evidence="9">
    <location>
        <begin position="2773"/>
        <end position="2811"/>
    </location>
</feature>
<dbReference type="SUPFAM" id="SSF160481">
    <property type="entry name" value="BRK domain-like"/>
    <property type="match status" value="1"/>
</dbReference>
<keyword evidence="7" id="KW-0539">Nucleus</keyword>
<sequence>MADSGNGVAVVGTPDTVKEGGTPMEITPSRRSSRKKQSTFSDDFEYYTPTGRKKEEDKKISPQQTPKGNQKKASQNDIDSEEEKNEKASNKLSKKKVGQKKQKGKSEGDIDESDEDEVQKPKPKVGKGKLKMVAKKSGIKKSASLKKKSAVQKQKVSSGEDDEDDDMEEDDESEETSSEESEEIISGKKRKATGLSKKQPGKIGMAGRKKKKVEEKYEDQEESSSDEEDSTPISQLQAQLKQKKADTKVFRESPLAQNLEKKLLEVGAESSTSVEGEEGASSTTTVGQKRKVGEDIEEASPAKKTAKVSQFQNLGSALASLVKRIPPSDLGLVKRTPNEMAAKVSKQGMVSNATVKENDTDSTEKIKSVSIEESKPIEIIASKHLTSTLEDTASVDKVKQENDAFEKKPNINIDKRKTVKFDSESFSSNKTPVKSERDKMKGSDGLMKKKVKLEEKQAKDQQSKTVLTKDGKASVLISGHKTGKESLLKRETSIGKQNQSQKLSESELRQKKIEQIKAKIAEKSAGQKPFLEKRGQSKPSDSSSGKPVIKKESLKESEMRKKKQEQIKAKVEVSSKKFSNLPSHLLKKKLEVKGYGKSNDDIIKRGIVLKKKSHQPFGNKNVVKKLSEKSSNSKNKSDANDEEEKERKIERDKNKKLKERRRKSSEGEKKKSLETKAERQLSNDGNKKQSKSSEKQRKSSTGEDSGSKEINKGTNEPPLLTPAGAAVPTKANKHKHHKPEHDVPIDMSMMDLFKPDGLIVHDPATTATTTSESNSQSESIQIASSSTNSGFVRPEHVHHVLLEHQYSKTSAAADSLDENERGLCASGAYHQKSATVTSGKDDVESMSHNNSVIMDASLPEQILQESSEELVTSTQDEAADGNDEGRQEGAGNRTSILESLNTELKESGTDFLIVGQVEVSRQTSEVASTSSSSASTQKSPGPSEGKKGSEILPSASPDTRKRKDSDRSSGSRKKSTDSQGSAADKKKSTSLLKNDQKKKKADIKGKGKDKDKAAEIVVESGEEDEEFEDDENDFDWEDPDMLYCLCRKPHNNRFMICCDKCEEWYHGTCVGITRARGKEMEDNEEEYTCPICIKGDGISVLEKAPVSSKSTEMSSPAPKLLQKCVGRKCNKTPRPGSVYCSNECIMNHAQESLKAIRDEQAKKTSKEKHHSSQESSGKSSSSKVPPSPSSSSDVVEVMERESGKILRGPSAPTQKGLHRWLEQHPSFEVVQPHKHRSSSRDSRDNKDERSVERKDRKSSTSSSSSKDKKSIKSDEKSHHHYHHHHHHKDPSRRESSGSSSSKEHSSKKLDSDRRRSSASSSSSSHKTEGSSHSSSHRKEEKRSERSNGGPNQIRINVRTALRDSLYARAKEAEDILLSSNEIKALALEIEEKLFDLFNDTGHKYRAKYRSLVFNIKDQKNKGLFRKILGGKISPDKLVLMSTEDLASRELAKWREQESKHQLEMIEKLEKEKQETKNTNHVTKKTHKGEIEVNDEDLSTLETRLDEKKEAEPDKIDELAQEPAIDTTNQHRAHLFDLNCKVCTGKIVPGPEEQTVPSVSLPAKSKKSGVVQFSLPEDEEEKEEKLEPRPSSSKKSEDKKEMEDEDYEKAAEIVKEALEHVHKAEEELSSLPSMVCASPKHHEPALSPPISPKEEPEDIDEDLEMERQSEVAALSPKVSGSSSTSVPLVNTSSSAAALSATEKKVVVRSPDSALQSGLEAKAKFTPTSPVLWKGFVSMLDVAKFFTSAYRVSGPVDHISIPDTVHIMGRISPDHMWDYLSKIRQAGSKDITVLRFIPGSDEEKVAYIHLYSYLNSRARCGVANNPSRQVKDFYIVPLASHSKIPRTLLPFDGPGLEENRPHMLIGILVRQRDKHSKDVAVDSDSPHSSSSHKSDKVGSSSAAAADGNSNSSKTRTPLTGVSRDPRLAKLAAKADSPKHGPSANNKGNNAETKPKEAQPSSDLDEYDPEYMPVLGKAKALYTIFTFPGYSLYTLTQSPLPLVLLLRPPFAAHISHFSSSTSSYPYSDFHLLVLLLRPPFAAHISHFSSSTFSYPYSDFHLLVLLLLPPFAAHISHFSSSTSSYPYSDFHLLVLLLRPPFAAHISHFSSSTSSYPYSDFHLLVLLLLPPFAAHISHFSSSTFSYPYSDFHLLVLLLRPPFAAHISHFSSSTSSYPYSDFHLLVLLLRPPFAAHISHFSSSTSSYPYSDFHLLVLLLRPPFAAHISHFSSSTFSYPYSDFHLLVLLLRPPFAAHISHFSSSTSSYPYSDFHLLVLLLRPPFAAHISHFSSSTSSYPFSDFHLLVLLLRPPFAAHISHFSSSTSSYPYSDFHLLVLLLLPPFAAHISHFSSSTFSYPYSDFHLLVLLLLPPFAAHISHFSSSTFSYPYSDFHLLVLLLLPPFAAHISHFSSSTFSYPYSDFHPLVLISLISAPSYPFPFSDIFLLHLQLLIPSSPRCSSLSLFPLYSSSGSGSQPVAEYIPTSKKKDKDDQKSLAENKKAGKSKTPSPEDSGGSDSKEKHQHHHHHHHHHHKTRHRHHHQPKEHDRNVAEDDSEPYSPSKEAEPYSPGMEAAAEEPYDPEDESLMDEEGHPLTSEKTASATVTVPTNVNSTSVVTSKAAAGNGTSTTATAAPDDRKTAEDTANLTSDELVERMARSNDPSRISSLMVMALSQASTQHEQQQLLVKLTRQVEDRKLQLAEEMQRGSSLGQSNASIVNTQNGQKQQSKELTAVTSSEGGEEKNKDATSTVEQISSSSLSSLAPSNSSVKSHDEVSIKGLENNSDIKTEATSGGSSVPLTSSKTPSVAPTSMLTEKSGSTSGGGIKFSIKPLHKSPPKPVVQGNPFSTSSETAAQKTSKLTSSITPAVLELSPLTAPKSQAVSEKTSDLSRPQLPDALKALMNDVMGGTNVPSLENRSKMLINKEVEQAATIVEKKEEKDEENTKVIKSKEKENGDEVQQGNQEMAAAALEAQKRLEDEMEARRILDSLKKKAPTTSTAAETKAVEPASKPTAAPTIDELLDRLKKGGFQFPLQKNVDGTPVASSSPLPSVPSSSSTGESSSTSTPASSSSAASFSSSIIASSTPPLSSNPSVPTFTASKPLFSSGNMSPFSSAHPPATSSSSPLLASAQDVDLRIGIHPQQQPIPSGDSALSNPIGPVNRSSDRLVTTDICISPTAQDRDDRLLYHQDRDDRVIRSGVGPKHPLDPHAFPPLPGMYGAPRLPLPSGPDAPSYQPTPRSILPPKGRAQPPPPGTEFDKPAGVLGITDVDLRHPPLPPLPPQPPPPLPPLPHHQFREDVDYRNPDPYRAHHHGYNRGRGGPPYHRP</sequence>
<organism evidence="12 13">
    <name type="scientific">Elysia crispata</name>
    <name type="common">lettuce slug</name>
    <dbReference type="NCBI Taxonomy" id="231223"/>
    <lineage>
        <taxon>Eukaryota</taxon>
        <taxon>Metazoa</taxon>
        <taxon>Spiralia</taxon>
        <taxon>Lophotrochozoa</taxon>
        <taxon>Mollusca</taxon>
        <taxon>Gastropoda</taxon>
        <taxon>Heterobranchia</taxon>
        <taxon>Euthyneura</taxon>
        <taxon>Panpulmonata</taxon>
        <taxon>Sacoglossa</taxon>
        <taxon>Placobranchoidea</taxon>
        <taxon>Plakobranchidae</taxon>
        <taxon>Elysia</taxon>
    </lineage>
</organism>
<dbReference type="EMBL" id="JAWDGP010001563">
    <property type="protein sequence ID" value="KAK3790197.1"/>
    <property type="molecule type" value="Genomic_DNA"/>
</dbReference>
<keyword evidence="3 8" id="KW-0863">Zinc-finger</keyword>
<feature type="compositionally biased region" description="Basic and acidic residues" evidence="9">
    <location>
        <begin position="1582"/>
        <end position="1625"/>
    </location>
</feature>
<feature type="compositionally biased region" description="Basic and acidic residues" evidence="9">
    <location>
        <begin position="1336"/>
        <end position="1345"/>
    </location>
</feature>
<feature type="compositionally biased region" description="Low complexity" evidence="9">
    <location>
        <begin position="3032"/>
        <end position="3081"/>
    </location>
</feature>
<dbReference type="SMART" id="SM00510">
    <property type="entry name" value="TFS2M"/>
    <property type="match status" value="1"/>
</dbReference>
<dbReference type="InterPro" id="IPR011011">
    <property type="entry name" value="Znf_FYVE_PHD"/>
</dbReference>
<feature type="compositionally biased region" description="Basic and acidic residues" evidence="9">
    <location>
        <begin position="1002"/>
        <end position="1014"/>
    </location>
</feature>
<dbReference type="Proteomes" id="UP001283361">
    <property type="component" value="Unassembled WGS sequence"/>
</dbReference>
<comment type="caution">
    <text evidence="12">The sequence shown here is derived from an EMBL/GenBank/DDBJ whole genome shotgun (WGS) entry which is preliminary data.</text>
</comment>
<comment type="subcellular location">
    <subcellularLocation>
        <location evidence="1">Nucleus</location>
    </subcellularLocation>
</comment>
<dbReference type="GO" id="GO:0005634">
    <property type="term" value="C:nucleus"/>
    <property type="evidence" value="ECO:0007669"/>
    <property type="project" value="UniProtKB-SubCell"/>
</dbReference>
<feature type="region of interest" description="Disordered" evidence="9">
    <location>
        <begin position="2980"/>
        <end position="3157"/>
    </location>
</feature>
<feature type="compositionally biased region" description="Low complexity" evidence="9">
    <location>
        <begin position="2747"/>
        <end position="2761"/>
    </location>
</feature>
<feature type="region of interest" description="Disordered" evidence="9">
    <location>
        <begin position="1469"/>
        <end position="1527"/>
    </location>
</feature>
<reference evidence="12" key="1">
    <citation type="journal article" date="2023" name="G3 (Bethesda)">
        <title>A reference genome for the long-term kleptoplast-retaining sea slug Elysia crispata morphotype clarki.</title>
        <authorList>
            <person name="Eastman K.E."/>
            <person name="Pendleton A.L."/>
            <person name="Shaikh M.A."/>
            <person name="Suttiyut T."/>
            <person name="Ogas R."/>
            <person name="Tomko P."/>
            <person name="Gavelis G."/>
            <person name="Widhalm J.R."/>
            <person name="Wisecaver J.H."/>
        </authorList>
    </citation>
    <scope>NUCLEOTIDE SEQUENCE</scope>
    <source>
        <strain evidence="12">ECLA1</strain>
    </source>
</reference>
<feature type="compositionally biased region" description="Basic and acidic residues" evidence="9">
    <location>
        <begin position="504"/>
        <end position="522"/>
    </location>
</feature>
<keyword evidence="5" id="KW-0805">Transcription regulation</keyword>
<evidence type="ECO:0000256" key="9">
    <source>
        <dbReference type="SAM" id="MobiDB-lite"/>
    </source>
</evidence>
<evidence type="ECO:0000256" key="1">
    <source>
        <dbReference type="ARBA" id="ARBA00004123"/>
    </source>
</evidence>
<dbReference type="GO" id="GO:0008270">
    <property type="term" value="F:zinc ion binding"/>
    <property type="evidence" value="ECO:0007669"/>
    <property type="project" value="UniProtKB-KW"/>
</dbReference>
<feature type="compositionally biased region" description="Acidic residues" evidence="9">
    <location>
        <begin position="2567"/>
        <end position="2581"/>
    </location>
</feature>
<evidence type="ECO:0000256" key="3">
    <source>
        <dbReference type="ARBA" id="ARBA00022771"/>
    </source>
</evidence>
<feature type="compositionally biased region" description="Basic and acidic residues" evidence="9">
    <location>
        <begin position="1238"/>
        <end position="1258"/>
    </location>
</feature>
<feature type="compositionally biased region" description="Basic and acidic residues" evidence="9">
    <location>
        <begin position="433"/>
        <end position="442"/>
    </location>
</feature>
<feature type="compositionally biased region" description="Polar residues" evidence="9">
    <location>
        <begin position="2836"/>
        <end position="2857"/>
    </location>
</feature>
<feature type="region of interest" description="Disordered" evidence="9">
    <location>
        <begin position="345"/>
        <end position="369"/>
    </location>
</feature>
<feature type="region of interest" description="Disordered" evidence="9">
    <location>
        <begin position="2463"/>
        <end position="2652"/>
    </location>
</feature>
<dbReference type="InterPro" id="IPR006576">
    <property type="entry name" value="BRK_domain"/>
</dbReference>
<feature type="compositionally biased region" description="Basic residues" evidence="9">
    <location>
        <begin position="654"/>
        <end position="663"/>
    </location>
</feature>
<gene>
    <name evidence="12" type="ORF">RRG08_007802</name>
</gene>
<feature type="compositionally biased region" description="Basic and acidic residues" evidence="9">
    <location>
        <begin position="664"/>
        <end position="711"/>
    </location>
</feature>
<name>A0AAE1AP33_9GAST</name>
<feature type="compositionally biased region" description="Acidic residues" evidence="9">
    <location>
        <begin position="159"/>
        <end position="183"/>
    </location>
</feature>
<feature type="compositionally biased region" description="Basic and acidic residues" evidence="9">
    <location>
        <begin position="2927"/>
        <end position="2947"/>
    </location>
</feature>
<feature type="region of interest" description="Disordered" evidence="9">
    <location>
        <begin position="399"/>
        <end position="745"/>
    </location>
</feature>
<dbReference type="Pfam" id="PF07500">
    <property type="entry name" value="TFIIS_M"/>
    <property type="match status" value="1"/>
</dbReference>
<evidence type="ECO:0000256" key="5">
    <source>
        <dbReference type="ARBA" id="ARBA00023015"/>
    </source>
</evidence>
<evidence type="ECO:0000256" key="6">
    <source>
        <dbReference type="ARBA" id="ARBA00023163"/>
    </source>
</evidence>
<evidence type="ECO:0000259" key="10">
    <source>
        <dbReference type="PROSITE" id="PS50016"/>
    </source>
</evidence>
<dbReference type="InterPro" id="IPR036575">
    <property type="entry name" value="TFIIS_cen_dom_sf"/>
</dbReference>
<feature type="region of interest" description="Disordered" evidence="9">
    <location>
        <begin position="765"/>
        <end position="790"/>
    </location>
</feature>
<dbReference type="SMART" id="SM00249">
    <property type="entry name" value="PHD"/>
    <property type="match status" value="1"/>
</dbReference>
<protein>
    <recommendedName>
        <fullName evidence="14">Death-inducer obliterator 1</fullName>
    </recommendedName>
</protein>
<evidence type="ECO:0000256" key="4">
    <source>
        <dbReference type="ARBA" id="ARBA00022833"/>
    </source>
</evidence>
<feature type="compositionally biased region" description="Basic and acidic residues" evidence="9">
    <location>
        <begin position="2479"/>
        <end position="2494"/>
    </location>
</feature>
<feature type="region of interest" description="Disordered" evidence="9">
    <location>
        <begin position="924"/>
        <end position="1032"/>
    </location>
</feature>
<feature type="compositionally biased region" description="Basic and acidic residues" evidence="9">
    <location>
        <begin position="452"/>
        <end position="472"/>
    </location>
</feature>
<feature type="compositionally biased region" description="Basic and acidic residues" evidence="9">
    <location>
        <begin position="482"/>
        <end position="493"/>
    </location>
</feature>
<dbReference type="Gene3D" id="3.30.40.10">
    <property type="entry name" value="Zinc/RING finger domain, C3HC4 (zinc finger)"/>
    <property type="match status" value="1"/>
</dbReference>
<feature type="compositionally biased region" description="Low complexity" evidence="9">
    <location>
        <begin position="1880"/>
        <end position="1910"/>
    </location>
</feature>
<feature type="compositionally biased region" description="Acidic residues" evidence="9">
    <location>
        <begin position="1020"/>
        <end position="1032"/>
    </location>
</feature>
<dbReference type="PANTHER" id="PTHR11477">
    <property type="entry name" value="TRANSCRIPTION FACTOR S-II ZINC FINGER DOMAIN-CONTAINING PROTEIN"/>
    <property type="match status" value="1"/>
</dbReference>
<feature type="compositionally biased region" description="Basic and acidic residues" evidence="9">
    <location>
        <begin position="635"/>
        <end position="653"/>
    </location>
</feature>
<dbReference type="SUPFAM" id="SSF46942">
    <property type="entry name" value="Elongation factor TFIIS domain 2"/>
    <property type="match status" value="1"/>
</dbReference>
<evidence type="ECO:0000256" key="8">
    <source>
        <dbReference type="PROSITE-ProRule" id="PRU00146"/>
    </source>
</evidence>
<evidence type="ECO:0008006" key="14">
    <source>
        <dbReference type="Google" id="ProtNLM"/>
    </source>
</evidence>
<dbReference type="PROSITE" id="PS50016">
    <property type="entry name" value="ZF_PHD_2"/>
    <property type="match status" value="1"/>
</dbReference>
<dbReference type="InterPro" id="IPR013083">
    <property type="entry name" value="Znf_RING/FYVE/PHD"/>
</dbReference>
<feature type="compositionally biased region" description="Low complexity" evidence="9">
    <location>
        <begin position="3101"/>
        <end position="3121"/>
    </location>
</feature>
<dbReference type="Pfam" id="PF07744">
    <property type="entry name" value="SPOC"/>
    <property type="match status" value="1"/>
</dbReference>
<feature type="region of interest" description="Disordered" evidence="9">
    <location>
        <begin position="1158"/>
        <end position="1354"/>
    </location>
</feature>
<dbReference type="SUPFAM" id="SSF57903">
    <property type="entry name" value="FYVE/PHD zinc finger"/>
    <property type="match status" value="1"/>
</dbReference>
<feature type="region of interest" description="Disordered" evidence="9">
    <location>
        <begin position="2695"/>
        <end position="2884"/>
    </location>
</feature>
<feature type="compositionally biased region" description="Basic and acidic residues" evidence="9">
    <location>
        <begin position="549"/>
        <end position="575"/>
    </location>
</feature>
<keyword evidence="2" id="KW-0479">Metal-binding</keyword>
<feature type="compositionally biased region" description="Polar residues" evidence="9">
    <location>
        <begin position="269"/>
        <end position="287"/>
    </location>
</feature>
<dbReference type="CDD" id="cd15552">
    <property type="entry name" value="PHD_PHF3_like"/>
    <property type="match status" value="1"/>
</dbReference>
<dbReference type="PROSITE" id="PS01359">
    <property type="entry name" value="ZF_PHD_1"/>
    <property type="match status" value="1"/>
</dbReference>
<feature type="compositionally biased region" description="Acidic residues" evidence="9">
    <location>
        <begin position="216"/>
        <end position="230"/>
    </location>
</feature>
<feature type="compositionally biased region" description="Low complexity" evidence="9">
    <location>
        <begin position="765"/>
        <end position="789"/>
    </location>
</feature>
<feature type="region of interest" description="Disordered" evidence="9">
    <location>
        <begin position="1"/>
        <end position="304"/>
    </location>
</feature>